<dbReference type="Gene3D" id="6.10.20.150">
    <property type="match status" value="1"/>
</dbReference>
<name>N9V184_ENTH1</name>
<evidence type="ECO:0000313" key="6">
    <source>
        <dbReference type="EMBL" id="ENY62676.1"/>
    </source>
</evidence>
<dbReference type="GO" id="GO:0016887">
    <property type="term" value="F:ATP hydrolysis activity"/>
    <property type="evidence" value="ECO:0007669"/>
    <property type="project" value="InterPro"/>
</dbReference>
<dbReference type="Proteomes" id="UP000013105">
    <property type="component" value="Unassembled WGS sequence"/>
</dbReference>
<dbReference type="InterPro" id="IPR003959">
    <property type="entry name" value="ATPase_AAA_core"/>
</dbReference>
<accession>N9V184</accession>
<proteinExistence type="inferred from homology"/>
<protein>
    <submittedName>
        <fullName evidence="6">Cdc48 family protein, putative</fullName>
    </submittedName>
</protein>
<evidence type="ECO:0000256" key="2">
    <source>
        <dbReference type="ARBA" id="ARBA00022840"/>
    </source>
</evidence>
<dbReference type="InterPro" id="IPR041569">
    <property type="entry name" value="AAA_lid_3"/>
</dbReference>
<dbReference type="GO" id="GO:0030970">
    <property type="term" value="P:retrograde protein transport, ER to cytosol"/>
    <property type="evidence" value="ECO:0007669"/>
    <property type="project" value="TreeGrafter"/>
</dbReference>
<dbReference type="SUPFAM" id="SSF52540">
    <property type="entry name" value="P-loop containing nucleoside triphosphate hydrolases"/>
    <property type="match status" value="1"/>
</dbReference>
<dbReference type="AlphaFoldDB" id="N9V184"/>
<dbReference type="InterPro" id="IPR050168">
    <property type="entry name" value="AAA_ATPase_domain"/>
</dbReference>
<sequence length="224" mass="24894">MWYGESEANVRDVFDKARQAAPCVLFFDELDSIGRARGGGAGDAGGSADRILNQLLTEMDGVGKKKQVFIIGATNRPDILDPALLRPGRLDQLLFIPLPDKASRISILQAKLRNSPVAPDVDLDWIAEHTENFSGADLAEIVQRACKEAIRDTINELAVAEAEKAAQPEDQKMEIEVKPMIKVKHFNAALRDARRSVSDIEIQRYNMYAETLLQRRSIGNFSFN</sequence>
<organism evidence="6 7">
    <name type="scientific">Entamoeba histolytica HM-1:IMSS-A</name>
    <dbReference type="NCBI Taxonomy" id="885318"/>
    <lineage>
        <taxon>Eukaryota</taxon>
        <taxon>Amoebozoa</taxon>
        <taxon>Evosea</taxon>
        <taxon>Archamoebae</taxon>
        <taxon>Mastigamoebida</taxon>
        <taxon>Entamoebidae</taxon>
        <taxon>Entamoeba</taxon>
    </lineage>
</organism>
<feature type="domain" description="ATPase AAA-type core" evidence="4">
    <location>
        <begin position="2"/>
        <end position="98"/>
    </location>
</feature>
<dbReference type="InterPro" id="IPR003960">
    <property type="entry name" value="ATPase_AAA_CS"/>
</dbReference>
<keyword evidence="1 3" id="KW-0547">Nucleotide-binding</keyword>
<feature type="domain" description="AAA ATPase AAA+ lid" evidence="5">
    <location>
        <begin position="120"/>
        <end position="156"/>
    </location>
</feature>
<keyword evidence="2 3" id="KW-0067">ATP-binding</keyword>
<dbReference type="EMBL" id="KB823935">
    <property type="protein sequence ID" value="ENY62676.1"/>
    <property type="molecule type" value="Genomic_DNA"/>
</dbReference>
<dbReference type="GO" id="GO:0034098">
    <property type="term" value="C:VCP-NPL4-UFD1 AAA ATPase complex"/>
    <property type="evidence" value="ECO:0007669"/>
    <property type="project" value="TreeGrafter"/>
</dbReference>
<dbReference type="GO" id="GO:0005829">
    <property type="term" value="C:cytosol"/>
    <property type="evidence" value="ECO:0007669"/>
    <property type="project" value="TreeGrafter"/>
</dbReference>
<evidence type="ECO:0000259" key="5">
    <source>
        <dbReference type="Pfam" id="PF17862"/>
    </source>
</evidence>
<evidence type="ECO:0000256" key="1">
    <source>
        <dbReference type="ARBA" id="ARBA00022741"/>
    </source>
</evidence>
<comment type="similarity">
    <text evidence="3">Belongs to the AAA ATPase family.</text>
</comment>
<gene>
    <name evidence="6" type="ORF">EHI7A_156400</name>
</gene>
<dbReference type="Pfam" id="PF00004">
    <property type="entry name" value="AAA"/>
    <property type="match status" value="1"/>
</dbReference>
<dbReference type="InterPro" id="IPR027417">
    <property type="entry name" value="P-loop_NTPase"/>
</dbReference>
<dbReference type="GO" id="GO:0051228">
    <property type="term" value="P:mitotic spindle disassembly"/>
    <property type="evidence" value="ECO:0007669"/>
    <property type="project" value="TreeGrafter"/>
</dbReference>
<dbReference type="GO" id="GO:0005634">
    <property type="term" value="C:nucleus"/>
    <property type="evidence" value="ECO:0007669"/>
    <property type="project" value="TreeGrafter"/>
</dbReference>
<dbReference type="Gene3D" id="3.40.50.300">
    <property type="entry name" value="P-loop containing nucleotide triphosphate hydrolases"/>
    <property type="match status" value="1"/>
</dbReference>
<dbReference type="PANTHER" id="PTHR23077:SF171">
    <property type="entry name" value="NUCLEAR VALOSIN-CONTAINING PROTEIN-LIKE"/>
    <property type="match status" value="1"/>
</dbReference>
<dbReference type="GO" id="GO:0097352">
    <property type="term" value="P:autophagosome maturation"/>
    <property type="evidence" value="ECO:0007669"/>
    <property type="project" value="TreeGrafter"/>
</dbReference>
<evidence type="ECO:0000259" key="4">
    <source>
        <dbReference type="Pfam" id="PF00004"/>
    </source>
</evidence>
<evidence type="ECO:0000313" key="7">
    <source>
        <dbReference type="Proteomes" id="UP000013105"/>
    </source>
</evidence>
<dbReference type="GO" id="GO:0031593">
    <property type="term" value="F:polyubiquitin modification-dependent protein binding"/>
    <property type="evidence" value="ECO:0007669"/>
    <property type="project" value="TreeGrafter"/>
</dbReference>
<dbReference type="Pfam" id="PF17862">
    <property type="entry name" value="AAA_lid_3"/>
    <property type="match status" value="1"/>
</dbReference>
<dbReference type="PROSITE" id="PS00674">
    <property type="entry name" value="AAA"/>
    <property type="match status" value="1"/>
</dbReference>
<dbReference type="PANTHER" id="PTHR23077">
    <property type="entry name" value="AAA-FAMILY ATPASE"/>
    <property type="match status" value="1"/>
</dbReference>
<dbReference type="GO" id="GO:0005524">
    <property type="term" value="F:ATP binding"/>
    <property type="evidence" value="ECO:0007669"/>
    <property type="project" value="UniProtKB-KW"/>
</dbReference>
<dbReference type="VEuPathDB" id="AmoebaDB:EHI7A_156400"/>
<reference evidence="6 7" key="1">
    <citation type="submission" date="2013-04" db="EMBL/GenBank/DDBJ databases">
        <authorList>
            <person name="Hannick L."/>
            <person name="Zafar N."/>
            <person name="Lorenzi H."/>
            <person name="Ali I.A."/>
            <person name="Petri W.P."/>
            <person name="Caler E."/>
        </authorList>
    </citation>
    <scope>NUCLEOTIDE SEQUENCE [LARGE SCALE GENOMIC DNA]</scope>
    <source>
        <strain evidence="6 7">HM-1:IMSS-A</strain>
    </source>
</reference>
<evidence type="ECO:0000256" key="3">
    <source>
        <dbReference type="RuleBase" id="RU003651"/>
    </source>
</evidence>